<protein>
    <submittedName>
        <fullName evidence="2">Uncharacterized protein</fullName>
    </submittedName>
</protein>
<evidence type="ECO:0000256" key="1">
    <source>
        <dbReference type="SAM" id="Phobius"/>
    </source>
</evidence>
<comment type="caution">
    <text evidence="2">The sequence shown here is derived from an EMBL/GenBank/DDBJ whole genome shotgun (WGS) entry which is preliminary data.</text>
</comment>
<organism evidence="2 3">
    <name type="scientific">Lysobacter korlensis</name>
    <dbReference type="NCBI Taxonomy" id="553636"/>
    <lineage>
        <taxon>Bacteria</taxon>
        <taxon>Pseudomonadati</taxon>
        <taxon>Pseudomonadota</taxon>
        <taxon>Gammaproteobacteria</taxon>
        <taxon>Lysobacterales</taxon>
        <taxon>Lysobacteraceae</taxon>
        <taxon>Lysobacter</taxon>
    </lineage>
</organism>
<keyword evidence="1" id="KW-0812">Transmembrane</keyword>
<accession>A0ABV6S117</accession>
<sequence>MTRDRFILALLVSTWPVAGLVEPLAPSYRQQPIHNEVALVHMLVLALLLFAWCKAHASVHGVKPPVASPLLVALFAPVGLAYYFFRAFTWRRALRSMASAVLVFVVCGALYAGGLLAGSQLAA</sequence>
<feature type="transmembrane region" description="Helical" evidence="1">
    <location>
        <begin position="97"/>
        <end position="117"/>
    </location>
</feature>
<feature type="transmembrane region" description="Helical" evidence="1">
    <location>
        <begin position="35"/>
        <end position="53"/>
    </location>
</feature>
<dbReference type="Proteomes" id="UP001589896">
    <property type="component" value="Unassembled WGS sequence"/>
</dbReference>
<evidence type="ECO:0000313" key="2">
    <source>
        <dbReference type="EMBL" id="MFC0682924.1"/>
    </source>
</evidence>
<dbReference type="RefSeq" id="WP_386677419.1">
    <property type="nucleotide sequence ID" value="NZ_JBHLTG010000034.1"/>
</dbReference>
<keyword evidence="3" id="KW-1185">Reference proteome</keyword>
<feature type="transmembrane region" description="Helical" evidence="1">
    <location>
        <begin position="65"/>
        <end position="85"/>
    </location>
</feature>
<evidence type="ECO:0000313" key="3">
    <source>
        <dbReference type="Proteomes" id="UP001589896"/>
    </source>
</evidence>
<dbReference type="EMBL" id="JBHLTG010000034">
    <property type="protein sequence ID" value="MFC0682924.1"/>
    <property type="molecule type" value="Genomic_DNA"/>
</dbReference>
<proteinExistence type="predicted"/>
<keyword evidence="1" id="KW-1133">Transmembrane helix</keyword>
<reference evidence="2 3" key="1">
    <citation type="submission" date="2024-09" db="EMBL/GenBank/DDBJ databases">
        <authorList>
            <person name="Sun Q."/>
            <person name="Mori K."/>
        </authorList>
    </citation>
    <scope>NUCLEOTIDE SEQUENCE [LARGE SCALE GENOMIC DNA]</scope>
    <source>
        <strain evidence="2 3">KCTC 23076</strain>
    </source>
</reference>
<name>A0ABV6S117_9GAMM</name>
<gene>
    <name evidence="2" type="ORF">ACFFGH_34280</name>
</gene>
<keyword evidence="1" id="KW-0472">Membrane</keyword>